<comment type="caution">
    <text evidence="2">The sequence shown here is derived from an EMBL/GenBank/DDBJ whole genome shotgun (WGS) entry which is preliminary data.</text>
</comment>
<evidence type="ECO:0000313" key="3">
    <source>
        <dbReference type="Proteomes" id="UP001604277"/>
    </source>
</evidence>
<name>A0ABD1VH58_9LAMI</name>
<evidence type="ECO:0000313" key="2">
    <source>
        <dbReference type="EMBL" id="KAL2536653.1"/>
    </source>
</evidence>
<keyword evidence="3" id="KW-1185">Reference proteome</keyword>
<dbReference type="Proteomes" id="UP001604277">
    <property type="component" value="Unassembled WGS sequence"/>
</dbReference>
<sequence length="148" mass="16200">MPHPTYWPSALNLASCYSFGVSSFPNNPCPDRVPNLHEPAASKPQRNLSPHATSLKIQDHISKKMLKLQIFSDPGTLKEGMKKSIHAHIRICCTTLPCSPDDLDSLWIPILPILFMNSMNDGVGGSVSGSTSIVNFKNLGEMNESQNP</sequence>
<proteinExistence type="predicted"/>
<organism evidence="2 3">
    <name type="scientific">Forsythia ovata</name>
    <dbReference type="NCBI Taxonomy" id="205694"/>
    <lineage>
        <taxon>Eukaryota</taxon>
        <taxon>Viridiplantae</taxon>
        <taxon>Streptophyta</taxon>
        <taxon>Embryophyta</taxon>
        <taxon>Tracheophyta</taxon>
        <taxon>Spermatophyta</taxon>
        <taxon>Magnoliopsida</taxon>
        <taxon>eudicotyledons</taxon>
        <taxon>Gunneridae</taxon>
        <taxon>Pentapetalae</taxon>
        <taxon>asterids</taxon>
        <taxon>lamiids</taxon>
        <taxon>Lamiales</taxon>
        <taxon>Oleaceae</taxon>
        <taxon>Forsythieae</taxon>
        <taxon>Forsythia</taxon>
    </lineage>
</organism>
<feature type="region of interest" description="Disordered" evidence="1">
    <location>
        <begin position="32"/>
        <end position="51"/>
    </location>
</feature>
<dbReference type="AlphaFoldDB" id="A0ABD1VH58"/>
<evidence type="ECO:0000256" key="1">
    <source>
        <dbReference type="SAM" id="MobiDB-lite"/>
    </source>
</evidence>
<protein>
    <submittedName>
        <fullName evidence="2">Uncharacterized protein</fullName>
    </submittedName>
</protein>
<accession>A0ABD1VH58</accession>
<dbReference type="EMBL" id="JBFOLJ010000005">
    <property type="protein sequence ID" value="KAL2536653.1"/>
    <property type="molecule type" value="Genomic_DNA"/>
</dbReference>
<reference evidence="3" key="1">
    <citation type="submission" date="2024-07" db="EMBL/GenBank/DDBJ databases">
        <title>Two chromosome-level genome assemblies of Korean endemic species Abeliophyllum distichum and Forsythia ovata (Oleaceae).</title>
        <authorList>
            <person name="Jang H."/>
        </authorList>
    </citation>
    <scope>NUCLEOTIDE SEQUENCE [LARGE SCALE GENOMIC DNA]</scope>
</reference>
<gene>
    <name evidence="2" type="ORF">Fot_18044</name>
</gene>